<organism evidence="4 5">
    <name type="scientific">Allorhodopirellula solitaria</name>
    <dbReference type="NCBI Taxonomy" id="2527987"/>
    <lineage>
        <taxon>Bacteria</taxon>
        <taxon>Pseudomonadati</taxon>
        <taxon>Planctomycetota</taxon>
        <taxon>Planctomycetia</taxon>
        <taxon>Pirellulales</taxon>
        <taxon>Pirellulaceae</taxon>
        <taxon>Allorhodopirellula</taxon>
    </lineage>
</organism>
<dbReference type="PANTHER" id="PTHR11371">
    <property type="entry name" value="DEOXYRIBONUCLEASE"/>
    <property type="match status" value="1"/>
</dbReference>
<dbReference type="GO" id="GO:0006308">
    <property type="term" value="P:DNA catabolic process"/>
    <property type="evidence" value="ECO:0007669"/>
    <property type="project" value="InterPro"/>
</dbReference>
<dbReference type="PANTHER" id="PTHR11371:SF31">
    <property type="entry name" value="EXTRACELLULAR NUCLEASE"/>
    <property type="match status" value="1"/>
</dbReference>
<dbReference type="GO" id="GO:0004536">
    <property type="term" value="F:DNA nuclease activity"/>
    <property type="evidence" value="ECO:0007669"/>
    <property type="project" value="InterPro"/>
</dbReference>
<reference evidence="4 5" key="1">
    <citation type="submission" date="2019-02" db="EMBL/GenBank/DDBJ databases">
        <title>Deep-cultivation of Planctomycetes and their phenomic and genomic characterization uncovers novel biology.</title>
        <authorList>
            <person name="Wiegand S."/>
            <person name="Jogler M."/>
            <person name="Boedeker C."/>
            <person name="Pinto D."/>
            <person name="Vollmers J."/>
            <person name="Rivas-Marin E."/>
            <person name="Kohn T."/>
            <person name="Peeters S.H."/>
            <person name="Heuer A."/>
            <person name="Rast P."/>
            <person name="Oberbeckmann S."/>
            <person name="Bunk B."/>
            <person name="Jeske O."/>
            <person name="Meyerdierks A."/>
            <person name="Storesund J.E."/>
            <person name="Kallscheuer N."/>
            <person name="Luecker S."/>
            <person name="Lage O.M."/>
            <person name="Pohl T."/>
            <person name="Merkel B.J."/>
            <person name="Hornburger P."/>
            <person name="Mueller R.-W."/>
            <person name="Bruemmer F."/>
            <person name="Labrenz M."/>
            <person name="Spormann A.M."/>
            <person name="Op Den Camp H."/>
            <person name="Overmann J."/>
            <person name="Amann R."/>
            <person name="Jetten M.S.M."/>
            <person name="Mascher T."/>
            <person name="Medema M.H."/>
            <person name="Devos D.P."/>
            <person name="Kaster A.-K."/>
            <person name="Ovreas L."/>
            <person name="Rohde M."/>
            <person name="Galperin M.Y."/>
            <person name="Jogler C."/>
        </authorList>
    </citation>
    <scope>NUCLEOTIDE SEQUENCE [LARGE SCALE GENOMIC DNA]</scope>
    <source>
        <strain evidence="4 5">CA85</strain>
    </source>
</reference>
<evidence type="ECO:0000256" key="2">
    <source>
        <dbReference type="ARBA" id="ARBA00022801"/>
    </source>
</evidence>
<evidence type="ECO:0000313" key="5">
    <source>
        <dbReference type="Proteomes" id="UP000318053"/>
    </source>
</evidence>
<evidence type="ECO:0008006" key="6">
    <source>
        <dbReference type="Google" id="ProtNLM"/>
    </source>
</evidence>
<name>A0A5C5YFV6_9BACT</name>
<keyword evidence="2" id="KW-0378">Hydrolase</keyword>
<evidence type="ECO:0000313" key="4">
    <source>
        <dbReference type="EMBL" id="TWT74190.1"/>
    </source>
</evidence>
<keyword evidence="5" id="KW-1185">Reference proteome</keyword>
<keyword evidence="1" id="KW-0540">Nuclease</keyword>
<comment type="caution">
    <text evidence="4">The sequence shown here is derived from an EMBL/GenBank/DDBJ whole genome shotgun (WGS) entry which is preliminary data.</text>
</comment>
<dbReference type="Gene3D" id="3.60.10.10">
    <property type="entry name" value="Endonuclease/exonuclease/phosphatase"/>
    <property type="match status" value="1"/>
</dbReference>
<dbReference type="AlphaFoldDB" id="A0A5C5YFV6"/>
<protein>
    <recommendedName>
        <fullName evidence="6">Endonuclease/Exonuclease/phosphatase family protein</fullName>
    </recommendedName>
</protein>
<dbReference type="Proteomes" id="UP000318053">
    <property type="component" value="Unassembled WGS sequence"/>
</dbReference>
<dbReference type="GO" id="GO:0016787">
    <property type="term" value="F:hydrolase activity"/>
    <property type="evidence" value="ECO:0007669"/>
    <property type="project" value="UniProtKB-KW"/>
</dbReference>
<dbReference type="SMART" id="SM00476">
    <property type="entry name" value="DNaseIc"/>
    <property type="match status" value="1"/>
</dbReference>
<feature type="region of interest" description="Disordered" evidence="3">
    <location>
        <begin position="132"/>
        <end position="155"/>
    </location>
</feature>
<dbReference type="EMBL" id="SJPK01000002">
    <property type="protein sequence ID" value="TWT74190.1"/>
    <property type="molecule type" value="Genomic_DNA"/>
</dbReference>
<sequence>MDLGYASRITIPPRPASVPDRKEVFCGNSDARTGPIEPIKAMCPSRLHRKEPVSFSVSPHRSNHLSNLMSSESSGGHPIQAGLIVLCLAGGGWYFLRNYDVSGLDGISVNRKQAQQTSSPIEEMGAPFTFASSVDADNAPKDAQGDTPASGGEGSWFSDSIKSLVSTAKGKMGYEVDPIISSPSDQHAPAPPAGAFGRSRHTPDQLRIASWALDGYGPTKFASELARTNLLRVIRQFDVIALQQVSSTHMDLVPRLVDALNESSLGGGAPLYDYVLGPPQGPDGRSELLVILFNPSRVRVDRTETYTVADPDNQLTYDPLVAWFRAAEPAVEKAWTFSLVNVRIDLSHAPQEVALLGQLLKSVRDDGRGEDDVVVAGLFQADDAYLLPVIARDNIQASVTSTPTDVFGRHQTSNVLYDRSTTAEAIGRGGVYDFLRIYNLSVAQAQTVSSYLPVYAEFTPLEGSPLTHQASAPSTAPR</sequence>
<feature type="region of interest" description="Disordered" evidence="3">
    <location>
        <begin position="179"/>
        <end position="201"/>
    </location>
</feature>
<dbReference type="SUPFAM" id="SSF56219">
    <property type="entry name" value="DNase I-like"/>
    <property type="match status" value="1"/>
</dbReference>
<evidence type="ECO:0000256" key="1">
    <source>
        <dbReference type="ARBA" id="ARBA00022722"/>
    </source>
</evidence>
<gene>
    <name evidence="4" type="ORF">CA85_10770</name>
</gene>
<dbReference type="InterPro" id="IPR036691">
    <property type="entry name" value="Endo/exonu/phosph_ase_sf"/>
</dbReference>
<dbReference type="InterPro" id="IPR016202">
    <property type="entry name" value="DNase_I"/>
</dbReference>
<proteinExistence type="predicted"/>
<evidence type="ECO:0000256" key="3">
    <source>
        <dbReference type="SAM" id="MobiDB-lite"/>
    </source>
</evidence>
<accession>A0A5C5YFV6</accession>